<evidence type="ECO:0000313" key="2">
    <source>
        <dbReference type="Proteomes" id="UP000325295"/>
    </source>
</evidence>
<dbReference type="InterPro" id="IPR038600">
    <property type="entry name" value="Csn2_sf"/>
</dbReference>
<protein>
    <submittedName>
        <fullName evidence="1">Type II-A CRISPR-associated protein Csn2</fullName>
    </submittedName>
</protein>
<dbReference type="Proteomes" id="UP000325295">
    <property type="component" value="Chromosome"/>
</dbReference>
<dbReference type="OrthoDB" id="2246929at2"/>
<dbReference type="AlphaFoldDB" id="A0A5P1WZQ5"/>
<gene>
    <name evidence="1" type="primary">csn2</name>
    <name evidence="1" type="ORF">F0161_01285</name>
</gene>
<dbReference type="CDD" id="cd12218">
    <property type="entry name" value="Csn2"/>
    <property type="match status" value="1"/>
</dbReference>
<name>A0A5P1WZQ5_9LACO</name>
<dbReference type="EMBL" id="CP043939">
    <property type="protein sequence ID" value="QER66635.1"/>
    <property type="molecule type" value="Genomic_DNA"/>
</dbReference>
<dbReference type="InterPro" id="IPR010146">
    <property type="entry name" value="CRISPR-assoc_prot_Csn2-typ"/>
</dbReference>
<dbReference type="Pfam" id="PF09711">
    <property type="entry name" value="Cas_Csn2"/>
    <property type="match status" value="1"/>
</dbReference>
<keyword evidence="2" id="KW-1185">Reference proteome</keyword>
<proteinExistence type="predicted"/>
<dbReference type="Gene3D" id="3.40.50.11940">
    <property type="match status" value="1"/>
</dbReference>
<dbReference type="KEGG" id="lnn:F0161_01285"/>
<accession>A0A5P1WZQ5</accession>
<dbReference type="RefSeq" id="WP_150203306.1">
    <property type="nucleotide sequence ID" value="NZ_CP043939.1"/>
</dbReference>
<sequence>MKLTYAPFEPFEINTGQMTVLETGNFDVYQKLIMNFKNLQDDLQFSDDEYKLVETTKALHWVGDPMFVENLNKLFQVKILKQVYQIMPDETQQKLIDLTRQIKSIVSDTVYMIDLPLEVNAEIDIMKIIKFSEIEYSPTMTLGPYAIIETILKTLSELNETKIIGFMNISDYLRESEFVDLVQLVKTLDLNVLLIKFSEIQRSEIYNECRYYYIDNDFVDWRY</sequence>
<reference evidence="1 2" key="1">
    <citation type="submission" date="2019-09" db="EMBL/GenBank/DDBJ databases">
        <title>Complete Genome Sequence of Lactobacillus nenjiangensis SH-Y15, isolated from sauerkraut.</title>
        <authorList>
            <person name="Yang H."/>
        </authorList>
    </citation>
    <scope>NUCLEOTIDE SEQUENCE [LARGE SCALE GENOMIC DNA]</scope>
    <source>
        <strain evidence="1 2">SH-Y15</strain>
    </source>
</reference>
<organism evidence="1 2">
    <name type="scientific">Paucilactobacillus nenjiangensis</name>
    <dbReference type="NCBI Taxonomy" id="1296540"/>
    <lineage>
        <taxon>Bacteria</taxon>
        <taxon>Bacillati</taxon>
        <taxon>Bacillota</taxon>
        <taxon>Bacilli</taxon>
        <taxon>Lactobacillales</taxon>
        <taxon>Lactobacillaceae</taxon>
        <taxon>Paucilactobacillus</taxon>
    </lineage>
</organism>
<evidence type="ECO:0000313" key="1">
    <source>
        <dbReference type="EMBL" id="QER66635.1"/>
    </source>
</evidence>
<dbReference type="NCBIfam" id="TIGR01866">
    <property type="entry name" value="cas_Csn2"/>
    <property type="match status" value="1"/>
</dbReference>